<organism evidence="2">
    <name type="scientific">viral metagenome</name>
    <dbReference type="NCBI Taxonomy" id="1070528"/>
    <lineage>
        <taxon>unclassified sequences</taxon>
        <taxon>metagenomes</taxon>
        <taxon>organismal metagenomes</taxon>
    </lineage>
</organism>
<reference evidence="2" key="1">
    <citation type="submission" date="2020-03" db="EMBL/GenBank/DDBJ databases">
        <title>The deep terrestrial virosphere.</title>
        <authorList>
            <person name="Holmfeldt K."/>
            <person name="Nilsson E."/>
            <person name="Simone D."/>
            <person name="Lopez-Fernandez M."/>
            <person name="Wu X."/>
            <person name="de Brujin I."/>
            <person name="Lundin D."/>
            <person name="Andersson A."/>
            <person name="Bertilsson S."/>
            <person name="Dopson M."/>
        </authorList>
    </citation>
    <scope>NUCLEOTIDE SEQUENCE</scope>
    <source>
        <strain evidence="1">MM415B00404</strain>
        <strain evidence="2">TM448B01815</strain>
    </source>
</reference>
<protein>
    <submittedName>
        <fullName evidence="2">Uncharacterized protein</fullName>
    </submittedName>
</protein>
<evidence type="ECO:0000313" key="1">
    <source>
        <dbReference type="EMBL" id="QJA65344.1"/>
    </source>
</evidence>
<name>A0A6M3XQ95_9ZZZZ</name>
<gene>
    <name evidence="1" type="ORF">MM415B00404_0046</name>
    <name evidence="2" type="ORF">TM448B01815_0003</name>
</gene>
<evidence type="ECO:0000313" key="2">
    <source>
        <dbReference type="EMBL" id="QJI00062.1"/>
    </source>
</evidence>
<dbReference type="AlphaFoldDB" id="A0A6M3XQ95"/>
<dbReference type="EMBL" id="MT144826">
    <property type="protein sequence ID" value="QJI00062.1"/>
    <property type="molecule type" value="Genomic_DNA"/>
</dbReference>
<sequence length="128" mass="14485">MITGNLHFGMPWEAYRQMVVAPAMARRQLPQGGIDDGKPVKARVNHGRWIVDCACGGAELAFDEGLFMCQACMNGGHKHKYRHLVFPKNRPLIEAALIQRPEPNRNWWPGESLAQLKAENSQHKEELL</sequence>
<proteinExistence type="predicted"/>
<accession>A0A6M3XQ95</accession>
<dbReference type="EMBL" id="MT141536">
    <property type="protein sequence ID" value="QJA65344.1"/>
    <property type="molecule type" value="Genomic_DNA"/>
</dbReference>